<evidence type="ECO:0000313" key="2">
    <source>
        <dbReference type="Proteomes" id="UP000515151"/>
    </source>
</evidence>
<evidence type="ECO:0000313" key="3">
    <source>
        <dbReference type="RefSeq" id="XP_031402528.1"/>
    </source>
</evidence>
<dbReference type="CDD" id="cd01647">
    <property type="entry name" value="RT_LTR"/>
    <property type="match status" value="1"/>
</dbReference>
<keyword evidence="2" id="KW-1185">Reference proteome</keyword>
<dbReference type="Proteomes" id="UP000515151">
    <property type="component" value="Chromosome 6"/>
</dbReference>
<dbReference type="AlphaFoldDB" id="A0A6P8EB77"/>
<reference evidence="3" key="2">
    <citation type="submission" date="2025-08" db="UniProtKB">
        <authorList>
            <consortium name="RefSeq"/>
        </authorList>
    </citation>
    <scope>IDENTIFICATION</scope>
    <source>
        <tissue evidence="3">Leaf</tissue>
    </source>
</reference>
<proteinExistence type="predicted"/>
<dbReference type="PANTHER" id="PTHR24559">
    <property type="entry name" value="TRANSPOSON TY3-I GAG-POL POLYPROTEIN"/>
    <property type="match status" value="1"/>
</dbReference>
<dbReference type="Pfam" id="PF00078">
    <property type="entry name" value="RVT_1"/>
    <property type="match status" value="1"/>
</dbReference>
<protein>
    <submittedName>
        <fullName evidence="3">Uncharacterized protein K02A2.6-like</fullName>
    </submittedName>
</protein>
<gene>
    <name evidence="3" type="primary">LOC116212082</name>
</gene>
<dbReference type="OrthoDB" id="101614at2759"/>
<sequence>MVKKSNGKWRMFVDFTYLSKACPMDAYHLSRNDLLVDSTTNNQLPSFMDAYSRYNRIMMNPADKEHTSFFTDNGALTYERLVNMMFAKQLGRNVEAYVDGMIVKSRLANGHCIDLQETFDTLQKYRMKLNPEKCAFRMQSGKFLGFMINQQGIETNLEKVPTILYMASPRNVHEVQKLTGRLTALNRFLTRSGDKCYPFFQALKRARNFAWSEECEVAFEGIKEHLHTLPALVKQMHDETLSAYLRVSDTAVSSVPIREERREQQSVYHASKCCSQQRRTTWLLRSGASCW</sequence>
<dbReference type="Gene3D" id="3.30.70.270">
    <property type="match status" value="2"/>
</dbReference>
<dbReference type="InterPro" id="IPR053134">
    <property type="entry name" value="RNA-dir_DNA_polymerase"/>
</dbReference>
<dbReference type="RefSeq" id="XP_031402528.1">
    <property type="nucleotide sequence ID" value="XM_031546668.1"/>
</dbReference>
<dbReference type="InterPro" id="IPR043502">
    <property type="entry name" value="DNA/RNA_pol_sf"/>
</dbReference>
<feature type="domain" description="Reverse transcriptase" evidence="1">
    <location>
        <begin position="73"/>
        <end position="148"/>
    </location>
</feature>
<dbReference type="PANTHER" id="PTHR24559:SF430">
    <property type="entry name" value="RNA-DIRECTED DNA POLYMERASE"/>
    <property type="match status" value="1"/>
</dbReference>
<dbReference type="InterPro" id="IPR043128">
    <property type="entry name" value="Rev_trsase/Diguanyl_cyclase"/>
</dbReference>
<name>A0A6P8EB77_PUNGR</name>
<organism evidence="2 3">
    <name type="scientific">Punica granatum</name>
    <name type="common">Pomegranate</name>
    <dbReference type="NCBI Taxonomy" id="22663"/>
    <lineage>
        <taxon>Eukaryota</taxon>
        <taxon>Viridiplantae</taxon>
        <taxon>Streptophyta</taxon>
        <taxon>Embryophyta</taxon>
        <taxon>Tracheophyta</taxon>
        <taxon>Spermatophyta</taxon>
        <taxon>Magnoliopsida</taxon>
        <taxon>eudicotyledons</taxon>
        <taxon>Gunneridae</taxon>
        <taxon>Pentapetalae</taxon>
        <taxon>rosids</taxon>
        <taxon>malvids</taxon>
        <taxon>Myrtales</taxon>
        <taxon>Lythraceae</taxon>
        <taxon>Punica</taxon>
    </lineage>
</organism>
<reference evidence="2" key="1">
    <citation type="journal article" date="2020" name="Plant Biotechnol. J.">
        <title>The pomegranate (Punica granatum L.) draft genome dissects genetic divergence between soft- and hard-seeded cultivars.</title>
        <authorList>
            <person name="Luo X."/>
            <person name="Li H."/>
            <person name="Wu Z."/>
            <person name="Yao W."/>
            <person name="Zhao P."/>
            <person name="Cao D."/>
            <person name="Yu H."/>
            <person name="Li K."/>
            <person name="Poudel K."/>
            <person name="Zhao D."/>
            <person name="Zhang F."/>
            <person name="Xia X."/>
            <person name="Chen L."/>
            <person name="Wang Q."/>
            <person name="Jing D."/>
            <person name="Cao S."/>
        </authorList>
    </citation>
    <scope>NUCLEOTIDE SEQUENCE [LARGE SCALE GENOMIC DNA]</scope>
    <source>
        <strain evidence="2">cv. Tunisia</strain>
    </source>
</reference>
<accession>A0A6P8EB77</accession>
<dbReference type="SUPFAM" id="SSF56672">
    <property type="entry name" value="DNA/RNA polymerases"/>
    <property type="match status" value="1"/>
</dbReference>
<evidence type="ECO:0000259" key="1">
    <source>
        <dbReference type="Pfam" id="PF00078"/>
    </source>
</evidence>
<dbReference type="GeneID" id="116212082"/>
<dbReference type="InterPro" id="IPR000477">
    <property type="entry name" value="RT_dom"/>
</dbReference>